<proteinExistence type="predicted"/>
<keyword evidence="2" id="KW-1185">Reference proteome</keyword>
<evidence type="ECO:0000313" key="2">
    <source>
        <dbReference type="Proteomes" id="UP000001798"/>
    </source>
</evidence>
<dbReference type="VEuPathDB" id="FungiDB:Bcin14g00040"/>
<sequence>MQYWFRKQNAPSNLARNLKHNSQLLTEFQKKVKDHVDIQPNASASAKLDNYLHPDKQSSREKLSTFTEPNVVPTYVPLKDALAVLDIVPQSFGDEAREYVYSSSPIGGKENVESALFNKIPKTLFFYLGKDMEKDHMREHLPMTRRHGAHNKWLKNSASSMPLSMAIYSKSIGIV</sequence>
<protein>
    <submittedName>
        <fullName evidence="1">Uncharacterized protein</fullName>
    </submittedName>
</protein>
<organism evidence="1 2">
    <name type="scientific">Botryotinia fuckeliana (strain B05.10)</name>
    <name type="common">Noble rot fungus</name>
    <name type="synonym">Botrytis cinerea</name>
    <dbReference type="NCBI Taxonomy" id="332648"/>
    <lineage>
        <taxon>Eukaryota</taxon>
        <taxon>Fungi</taxon>
        <taxon>Dikarya</taxon>
        <taxon>Ascomycota</taxon>
        <taxon>Pezizomycotina</taxon>
        <taxon>Leotiomycetes</taxon>
        <taxon>Helotiales</taxon>
        <taxon>Sclerotiniaceae</taxon>
        <taxon>Botrytis</taxon>
    </lineage>
</organism>
<dbReference type="RefSeq" id="XP_024552720.1">
    <property type="nucleotide sequence ID" value="XM_024696906.1"/>
</dbReference>
<reference evidence="1 2" key="1">
    <citation type="journal article" date="2011" name="PLoS Genet.">
        <title>Genomic analysis of the necrotrophic fungal pathogens Sclerotinia sclerotiorum and Botrytis cinerea.</title>
        <authorList>
            <person name="Amselem J."/>
            <person name="Cuomo C.A."/>
            <person name="van Kan J.A."/>
            <person name="Viaud M."/>
            <person name="Benito E.P."/>
            <person name="Couloux A."/>
            <person name="Coutinho P.M."/>
            <person name="de Vries R.P."/>
            <person name="Dyer P.S."/>
            <person name="Fillinger S."/>
            <person name="Fournier E."/>
            <person name="Gout L."/>
            <person name="Hahn M."/>
            <person name="Kohn L."/>
            <person name="Lapalu N."/>
            <person name="Plummer K.M."/>
            <person name="Pradier J.M."/>
            <person name="Quevillon E."/>
            <person name="Sharon A."/>
            <person name="Simon A."/>
            <person name="ten Have A."/>
            <person name="Tudzynski B."/>
            <person name="Tudzynski P."/>
            <person name="Wincker P."/>
            <person name="Andrew M."/>
            <person name="Anthouard V."/>
            <person name="Beever R.E."/>
            <person name="Beffa R."/>
            <person name="Benoit I."/>
            <person name="Bouzid O."/>
            <person name="Brault B."/>
            <person name="Chen Z."/>
            <person name="Choquer M."/>
            <person name="Collemare J."/>
            <person name="Cotton P."/>
            <person name="Danchin E.G."/>
            <person name="Da Silva C."/>
            <person name="Gautier A."/>
            <person name="Giraud C."/>
            <person name="Giraud T."/>
            <person name="Gonzalez C."/>
            <person name="Grossetete S."/>
            <person name="Guldener U."/>
            <person name="Henrissat B."/>
            <person name="Howlett B.J."/>
            <person name="Kodira C."/>
            <person name="Kretschmer M."/>
            <person name="Lappartient A."/>
            <person name="Leroch M."/>
            <person name="Levis C."/>
            <person name="Mauceli E."/>
            <person name="Neuveglise C."/>
            <person name="Oeser B."/>
            <person name="Pearson M."/>
            <person name="Poulain J."/>
            <person name="Poussereau N."/>
            <person name="Quesneville H."/>
            <person name="Rascle C."/>
            <person name="Schumacher J."/>
            <person name="Segurens B."/>
            <person name="Sexton A."/>
            <person name="Silva E."/>
            <person name="Sirven C."/>
            <person name="Soanes D.M."/>
            <person name="Talbot N.J."/>
            <person name="Templeton M."/>
            <person name="Yandava C."/>
            <person name="Yarden O."/>
            <person name="Zeng Q."/>
            <person name="Rollins J.A."/>
            <person name="Lebrun M.H."/>
            <person name="Dickman M."/>
        </authorList>
    </citation>
    <scope>NUCLEOTIDE SEQUENCE [LARGE SCALE GENOMIC DNA]</scope>
    <source>
        <strain evidence="1 2">B05.10</strain>
    </source>
</reference>
<evidence type="ECO:0000313" key="1">
    <source>
        <dbReference type="EMBL" id="ATZ56760.1"/>
    </source>
</evidence>
<reference evidence="1 2" key="3">
    <citation type="journal article" date="2017" name="Mol. Plant Pathol.">
        <title>A gapless genome sequence of the fungus Botrytis cinerea.</title>
        <authorList>
            <person name="Van Kan J.A."/>
            <person name="Stassen J.H."/>
            <person name="Mosbach A."/>
            <person name="Van Der Lee T.A."/>
            <person name="Faino L."/>
            <person name="Farmer A.D."/>
            <person name="Papasotiriou D.G."/>
            <person name="Zhou S."/>
            <person name="Seidl M.F."/>
            <person name="Cottam E."/>
            <person name="Edel D."/>
            <person name="Hahn M."/>
            <person name="Schwartz D.C."/>
            <person name="Dietrich R.A."/>
            <person name="Widdison S."/>
            <person name="Scalliet G."/>
        </authorList>
    </citation>
    <scope>NUCLEOTIDE SEQUENCE [LARGE SCALE GENOMIC DNA]</scope>
    <source>
        <strain evidence="1 2">B05.10</strain>
    </source>
</reference>
<dbReference type="GeneID" id="5428056"/>
<name>A0A384K1Q2_BOTFB</name>
<accession>A0A384K1Q2</accession>
<gene>
    <name evidence="1" type="ORF">BCIN_14g00040</name>
</gene>
<dbReference type="Proteomes" id="UP000001798">
    <property type="component" value="Chromosome 14"/>
</dbReference>
<reference evidence="1 2" key="2">
    <citation type="journal article" date="2012" name="Eukaryot. Cell">
        <title>Genome update of Botrytis cinerea strains B05.10 and T4.</title>
        <authorList>
            <person name="Staats M."/>
            <person name="van Kan J.A."/>
        </authorList>
    </citation>
    <scope>NUCLEOTIDE SEQUENCE [LARGE SCALE GENOMIC DNA]</scope>
    <source>
        <strain evidence="1 2">B05.10</strain>
    </source>
</reference>
<dbReference type="AlphaFoldDB" id="A0A384K1Q2"/>
<dbReference type="KEGG" id="bfu:BCIN_14g00040"/>
<dbReference type="EMBL" id="CP009818">
    <property type="protein sequence ID" value="ATZ56760.1"/>
    <property type="molecule type" value="Genomic_DNA"/>
</dbReference>